<evidence type="ECO:0000313" key="1">
    <source>
        <dbReference type="EMBL" id="VEF13662.1"/>
    </source>
</evidence>
<evidence type="ECO:0000313" key="2">
    <source>
        <dbReference type="Proteomes" id="UP000281909"/>
    </source>
</evidence>
<sequence length="95" mass="10532">MDSRAGKSKDRRHRQLLQGCVSPGVGKVSGERQSVSGCIPTRSEGTISRRALNRDLAVIVREIVSILFQQRQILALSSESLTLPRPFIFLLRLCA</sequence>
<organism evidence="1 2">
    <name type="scientific">Pseudomonas fluorescens</name>
    <dbReference type="NCBI Taxonomy" id="294"/>
    <lineage>
        <taxon>Bacteria</taxon>
        <taxon>Pseudomonadati</taxon>
        <taxon>Pseudomonadota</taxon>
        <taxon>Gammaproteobacteria</taxon>
        <taxon>Pseudomonadales</taxon>
        <taxon>Pseudomonadaceae</taxon>
        <taxon>Pseudomonas</taxon>
    </lineage>
</organism>
<protein>
    <submittedName>
        <fullName evidence="1">Uncharacterized protein</fullName>
    </submittedName>
</protein>
<gene>
    <name evidence="1" type="ORF">NCTC9428_05364</name>
</gene>
<dbReference type="Proteomes" id="UP000281909">
    <property type="component" value="Chromosome"/>
</dbReference>
<proteinExistence type="predicted"/>
<dbReference type="EMBL" id="LR134318">
    <property type="protein sequence ID" value="VEF13662.1"/>
    <property type="molecule type" value="Genomic_DNA"/>
</dbReference>
<dbReference type="AlphaFoldDB" id="A0A3S4PYI2"/>
<name>A0A3S4PYI2_PSEFL</name>
<accession>A0A3S4PYI2</accession>
<reference evidence="1 2" key="1">
    <citation type="submission" date="2018-12" db="EMBL/GenBank/DDBJ databases">
        <authorList>
            <consortium name="Pathogen Informatics"/>
        </authorList>
    </citation>
    <scope>NUCLEOTIDE SEQUENCE [LARGE SCALE GENOMIC DNA]</scope>
    <source>
        <strain evidence="1 2">NCTC9428</strain>
    </source>
</reference>